<comment type="caution">
    <text evidence="1">The sequence shown here is derived from an EMBL/GenBank/DDBJ whole genome shotgun (WGS) entry which is preliminary data.</text>
</comment>
<reference evidence="1" key="1">
    <citation type="submission" date="2023-02" db="EMBL/GenBank/DDBJ databases">
        <authorList>
            <person name="Palmer J.M."/>
        </authorList>
    </citation>
    <scope>NUCLEOTIDE SEQUENCE</scope>
    <source>
        <strain evidence="1">FW57</strain>
    </source>
</reference>
<dbReference type="Gene3D" id="3.40.390.10">
    <property type="entry name" value="Collagenase (Catalytic Domain)"/>
    <property type="match status" value="1"/>
</dbReference>
<dbReference type="SUPFAM" id="SSF55486">
    <property type="entry name" value="Metalloproteases ('zincins'), catalytic domain"/>
    <property type="match status" value="1"/>
</dbReference>
<organism evidence="1 2">
    <name type="scientific">Staphylotrichum longicolle</name>
    <dbReference type="NCBI Taxonomy" id="669026"/>
    <lineage>
        <taxon>Eukaryota</taxon>
        <taxon>Fungi</taxon>
        <taxon>Dikarya</taxon>
        <taxon>Ascomycota</taxon>
        <taxon>Pezizomycotina</taxon>
        <taxon>Sordariomycetes</taxon>
        <taxon>Sordariomycetidae</taxon>
        <taxon>Sordariales</taxon>
        <taxon>Chaetomiaceae</taxon>
        <taxon>Staphylotrichum</taxon>
    </lineage>
</organism>
<gene>
    <name evidence="1" type="ORF">NEMBOFW57_004135</name>
</gene>
<name>A0AAD4F5U9_9PEZI</name>
<dbReference type="EMBL" id="JAHCVI010000001">
    <property type="protein sequence ID" value="KAG7294073.1"/>
    <property type="molecule type" value="Genomic_DNA"/>
</dbReference>
<evidence type="ECO:0000313" key="2">
    <source>
        <dbReference type="Proteomes" id="UP001197093"/>
    </source>
</evidence>
<dbReference type="AlphaFoldDB" id="A0AAD4F5U9"/>
<sequence>MDKAAVRLAATTRVKSGIIMEMEANERSVVVSLVLAVNGVDAGSRAWQPPIVHAKAALAVRDLSGINNIYSNGTNGSSNHLVHTHQKRYYGITNPANTGPYPRLWPAGNINACFEQVDHTHKSQTKSTRQILYDDLITARELWRTTGLDDKDGNFQFNILADNDPGCARELRSTHLLIQYAGEGERQMSTTVGVDQPLAAPESNRALRDLGPSMTLTDILDIGKENVVAKYAHEMGHSWGLHHEHQNPKWWDEKFTQVERTNWFFSEENFKCENLADFDKAMEGVPRQPDYEWRGYRNQICRDRFRAIRGQFAGGLNYLPIDEPGMVDDGKDAPDWESIMLYPSNAGGKTVGGVKQPVLAKRHGDLIALNFKPSKRDVQASGSQENSSNFIGQLLNVKSNKPKNIFDKVRKKDPDSSCV</sequence>
<evidence type="ECO:0000313" key="1">
    <source>
        <dbReference type="EMBL" id="KAG7294073.1"/>
    </source>
</evidence>
<dbReference type="InterPro" id="IPR024079">
    <property type="entry name" value="MetalloPept_cat_dom_sf"/>
</dbReference>
<keyword evidence="2" id="KW-1185">Reference proteome</keyword>
<proteinExistence type="predicted"/>
<accession>A0AAD4F5U9</accession>
<dbReference type="Proteomes" id="UP001197093">
    <property type="component" value="Unassembled WGS sequence"/>
</dbReference>
<protein>
    <submittedName>
        <fullName evidence="1">Uncharacterized protein</fullName>
    </submittedName>
</protein>
<dbReference type="GO" id="GO:0008237">
    <property type="term" value="F:metallopeptidase activity"/>
    <property type="evidence" value="ECO:0007669"/>
    <property type="project" value="InterPro"/>
</dbReference>